<keyword evidence="13 14" id="KW-0472">Membrane</keyword>
<evidence type="ECO:0000256" key="5">
    <source>
        <dbReference type="ARBA" id="ARBA00022553"/>
    </source>
</evidence>
<dbReference type="PANTHER" id="PTHR43065">
    <property type="entry name" value="SENSOR HISTIDINE KINASE"/>
    <property type="match status" value="1"/>
</dbReference>
<feature type="transmembrane region" description="Helical" evidence="14">
    <location>
        <begin position="53"/>
        <end position="74"/>
    </location>
</feature>
<dbReference type="GO" id="GO:0005524">
    <property type="term" value="F:ATP binding"/>
    <property type="evidence" value="ECO:0007669"/>
    <property type="project" value="UniProtKB-KW"/>
</dbReference>
<dbReference type="Proteomes" id="UP000503336">
    <property type="component" value="Chromosome"/>
</dbReference>
<dbReference type="InterPro" id="IPR017232">
    <property type="entry name" value="NtrY"/>
</dbReference>
<dbReference type="CDD" id="cd06225">
    <property type="entry name" value="HAMP"/>
    <property type="match status" value="1"/>
</dbReference>
<keyword evidence="5" id="KW-0597">Phosphoprotein</keyword>
<dbReference type="PROSITE" id="PS50109">
    <property type="entry name" value="HIS_KIN"/>
    <property type="match status" value="1"/>
</dbReference>
<evidence type="ECO:0000313" key="18">
    <source>
        <dbReference type="Proteomes" id="UP000503336"/>
    </source>
</evidence>
<keyword evidence="4" id="KW-1003">Cell membrane</keyword>
<dbReference type="SMART" id="SM00387">
    <property type="entry name" value="HATPase_c"/>
    <property type="match status" value="1"/>
</dbReference>
<dbReference type="Gene3D" id="6.10.340.10">
    <property type="match status" value="1"/>
</dbReference>
<dbReference type="InterPro" id="IPR004358">
    <property type="entry name" value="Sig_transdc_His_kin-like_C"/>
</dbReference>
<dbReference type="SUPFAM" id="SSF158472">
    <property type="entry name" value="HAMP domain-like"/>
    <property type="match status" value="1"/>
</dbReference>
<feature type="transmembrane region" description="Helical" evidence="14">
    <location>
        <begin position="21"/>
        <end position="41"/>
    </location>
</feature>
<dbReference type="InterPro" id="IPR003661">
    <property type="entry name" value="HisK_dim/P_dom"/>
</dbReference>
<evidence type="ECO:0000256" key="1">
    <source>
        <dbReference type="ARBA" id="ARBA00000085"/>
    </source>
</evidence>
<dbReference type="InterPro" id="IPR013767">
    <property type="entry name" value="PAS_fold"/>
</dbReference>
<dbReference type="CDD" id="cd00082">
    <property type="entry name" value="HisKA"/>
    <property type="match status" value="1"/>
</dbReference>
<dbReference type="SUPFAM" id="SSF55785">
    <property type="entry name" value="PYP-like sensor domain (PAS domain)"/>
    <property type="match status" value="1"/>
</dbReference>
<evidence type="ECO:0000256" key="4">
    <source>
        <dbReference type="ARBA" id="ARBA00022475"/>
    </source>
</evidence>
<keyword evidence="6" id="KW-0808">Transferase</keyword>
<keyword evidence="7 14" id="KW-0812">Transmembrane</keyword>
<dbReference type="SMART" id="SM00304">
    <property type="entry name" value="HAMP"/>
    <property type="match status" value="1"/>
</dbReference>
<dbReference type="Pfam" id="PF02518">
    <property type="entry name" value="HATPase_c"/>
    <property type="match status" value="1"/>
</dbReference>
<evidence type="ECO:0000256" key="6">
    <source>
        <dbReference type="ARBA" id="ARBA00022679"/>
    </source>
</evidence>
<evidence type="ECO:0000256" key="14">
    <source>
        <dbReference type="SAM" id="Phobius"/>
    </source>
</evidence>
<dbReference type="PRINTS" id="PR00344">
    <property type="entry name" value="BCTRLSENSOR"/>
</dbReference>
<name>A0A7L5BX43_9RHOB</name>
<dbReference type="GO" id="GO:0006355">
    <property type="term" value="P:regulation of DNA-templated transcription"/>
    <property type="evidence" value="ECO:0007669"/>
    <property type="project" value="InterPro"/>
</dbReference>
<feature type="domain" description="HAMP" evidence="16">
    <location>
        <begin position="314"/>
        <end position="367"/>
    </location>
</feature>
<dbReference type="Gene3D" id="3.30.450.20">
    <property type="entry name" value="PAS domain"/>
    <property type="match status" value="1"/>
</dbReference>
<evidence type="ECO:0000256" key="10">
    <source>
        <dbReference type="ARBA" id="ARBA00022840"/>
    </source>
</evidence>
<evidence type="ECO:0000256" key="13">
    <source>
        <dbReference type="ARBA" id="ARBA00023136"/>
    </source>
</evidence>
<sequence>MAVLSPSRLAAALPGGPANSGAILVLMLFGGALVGTTTVIMNRDGVTPDAVNTILIADLAYIVLLLAMIGRRVWLLVRARRLHSAGARLHLRLTGIFAIVALAPTVIIAAFATLSINVGIETWFSGQVGSVVRNSLITAQAYADEHRRSIEREVLNMANDMNRAAALGISDTALAELLRRQQALRRFPEAYLIDGARNILHRGDFSYTFTYDPPSEVEIADARLGRVVVVEDQLNNELRALVYLNNYIDTFLYVSRQVDGNVLLLLDETAETVALYNKTEAARGRLLSVFALVYLGFALLVITTAAWLGLWLAERLSRPIGVLAAAAERVGEGDLDIKVPEENSHDEVALLSRVFNRMTAQVKGQRDALIDAHRESEHRRNFIETVLSGVSAGVIGLDTNGGIEMMNAAARRMLQVDAEDPKRLPEQMERIFRTAQRSMTGAAQGQVTITTGDALREFLVRVAARSMDHPEQGYVMTLDDLTALVSAQREAAWGDVARRIAHEIKNPLTPIQLSAERLRRKFGPLAGDERANFDQYADVIIRQAGDIRRMVDEFSKFARMPNPETKPEDISALVRGAILLQSSARPDIAFESHGADQPRVLRCDSSLISQALTNVLKNAQEAVDQRIEQEPAMAGEGRIRTTITDDGNTLSIAVEDTGVGLPKTDRAQLTEPYVTTREKGTGLGLAIVKKIAEQHGGALRLENAHWDDPEIGGARITLVLPLQGRTMNSTEKNGTA</sequence>
<dbReference type="GO" id="GO:0000155">
    <property type="term" value="F:phosphorelay sensor kinase activity"/>
    <property type="evidence" value="ECO:0007669"/>
    <property type="project" value="InterPro"/>
</dbReference>
<dbReference type="KEGG" id="hdh:G5B40_02835"/>
<dbReference type="Pfam" id="PF00989">
    <property type="entry name" value="PAS"/>
    <property type="match status" value="1"/>
</dbReference>
<gene>
    <name evidence="17" type="ORF">G5B40_02835</name>
</gene>
<dbReference type="PROSITE" id="PS50885">
    <property type="entry name" value="HAMP"/>
    <property type="match status" value="1"/>
</dbReference>
<dbReference type="Pfam" id="PF19312">
    <property type="entry name" value="NtrY_N"/>
    <property type="match status" value="1"/>
</dbReference>
<evidence type="ECO:0000259" key="16">
    <source>
        <dbReference type="PROSITE" id="PS50885"/>
    </source>
</evidence>
<keyword evidence="12" id="KW-0902">Two-component regulatory system</keyword>
<dbReference type="InterPro" id="IPR045671">
    <property type="entry name" value="NtrY-like_N"/>
</dbReference>
<keyword evidence="10" id="KW-0067">ATP-binding</keyword>
<organism evidence="17 18">
    <name type="scientific">Pikeienuella piscinae</name>
    <dbReference type="NCBI Taxonomy" id="2748098"/>
    <lineage>
        <taxon>Bacteria</taxon>
        <taxon>Pseudomonadati</taxon>
        <taxon>Pseudomonadota</taxon>
        <taxon>Alphaproteobacteria</taxon>
        <taxon>Rhodobacterales</taxon>
        <taxon>Paracoccaceae</taxon>
        <taxon>Pikeienuella</taxon>
    </lineage>
</organism>
<dbReference type="Pfam" id="PF00512">
    <property type="entry name" value="HisKA"/>
    <property type="match status" value="1"/>
</dbReference>
<dbReference type="EC" id="2.7.13.3" evidence="3"/>
<keyword evidence="11 14" id="KW-1133">Transmembrane helix</keyword>
<comment type="catalytic activity">
    <reaction evidence="1">
        <text>ATP + protein L-histidine = ADP + protein N-phospho-L-histidine.</text>
        <dbReference type="EC" id="2.7.13.3"/>
    </reaction>
</comment>
<evidence type="ECO:0000256" key="3">
    <source>
        <dbReference type="ARBA" id="ARBA00012438"/>
    </source>
</evidence>
<feature type="domain" description="Histidine kinase" evidence="15">
    <location>
        <begin position="499"/>
        <end position="724"/>
    </location>
</feature>
<dbReference type="InterPro" id="IPR036097">
    <property type="entry name" value="HisK_dim/P_sf"/>
</dbReference>
<keyword evidence="9 17" id="KW-0418">Kinase</keyword>
<dbReference type="AlphaFoldDB" id="A0A7L5BX43"/>
<proteinExistence type="predicted"/>
<evidence type="ECO:0000256" key="9">
    <source>
        <dbReference type="ARBA" id="ARBA00022777"/>
    </source>
</evidence>
<feature type="transmembrane region" description="Helical" evidence="14">
    <location>
        <begin position="95"/>
        <end position="116"/>
    </location>
</feature>
<reference evidence="17 18" key="1">
    <citation type="submission" date="2020-02" db="EMBL/GenBank/DDBJ databases">
        <title>complete genome sequence of Rhodobacteraceae bacterium.</title>
        <authorList>
            <person name="Park J."/>
            <person name="Kim Y.-S."/>
            <person name="Kim K.-H."/>
        </authorList>
    </citation>
    <scope>NUCLEOTIDE SEQUENCE [LARGE SCALE GENOMIC DNA]</scope>
    <source>
        <strain evidence="17 18">RR4-56</strain>
    </source>
</reference>
<keyword evidence="18" id="KW-1185">Reference proteome</keyword>
<keyword evidence="8" id="KW-0547">Nucleotide-binding</keyword>
<evidence type="ECO:0000256" key="2">
    <source>
        <dbReference type="ARBA" id="ARBA00004651"/>
    </source>
</evidence>
<evidence type="ECO:0000256" key="8">
    <source>
        <dbReference type="ARBA" id="ARBA00022741"/>
    </source>
</evidence>
<dbReference type="SMART" id="SM00388">
    <property type="entry name" value="HisKA"/>
    <property type="match status" value="1"/>
</dbReference>
<dbReference type="Gene3D" id="3.30.565.10">
    <property type="entry name" value="Histidine kinase-like ATPase, C-terminal domain"/>
    <property type="match status" value="1"/>
</dbReference>
<dbReference type="InterPro" id="IPR035965">
    <property type="entry name" value="PAS-like_dom_sf"/>
</dbReference>
<dbReference type="PANTHER" id="PTHR43065:SF10">
    <property type="entry name" value="PEROXIDE STRESS-ACTIVATED HISTIDINE KINASE MAK3"/>
    <property type="match status" value="1"/>
</dbReference>
<dbReference type="Pfam" id="PF00672">
    <property type="entry name" value="HAMP"/>
    <property type="match status" value="1"/>
</dbReference>
<dbReference type="InterPro" id="IPR005467">
    <property type="entry name" value="His_kinase_dom"/>
</dbReference>
<evidence type="ECO:0000256" key="7">
    <source>
        <dbReference type="ARBA" id="ARBA00022692"/>
    </source>
</evidence>
<dbReference type="GO" id="GO:0005886">
    <property type="term" value="C:plasma membrane"/>
    <property type="evidence" value="ECO:0007669"/>
    <property type="project" value="UniProtKB-SubCell"/>
</dbReference>
<feature type="transmembrane region" description="Helical" evidence="14">
    <location>
        <begin position="286"/>
        <end position="313"/>
    </location>
</feature>
<evidence type="ECO:0000256" key="12">
    <source>
        <dbReference type="ARBA" id="ARBA00023012"/>
    </source>
</evidence>
<comment type="subcellular location">
    <subcellularLocation>
        <location evidence="2">Cell membrane</location>
        <topology evidence="2">Multi-pass membrane protein</topology>
    </subcellularLocation>
</comment>
<protein>
    <recommendedName>
        <fullName evidence="3">histidine kinase</fullName>
        <ecNumber evidence="3">2.7.13.3</ecNumber>
    </recommendedName>
</protein>
<dbReference type="InterPro" id="IPR036890">
    <property type="entry name" value="HATPase_C_sf"/>
</dbReference>
<dbReference type="SUPFAM" id="SSF47384">
    <property type="entry name" value="Homodimeric domain of signal transducing histidine kinase"/>
    <property type="match status" value="1"/>
</dbReference>
<dbReference type="RefSeq" id="WP_165094728.1">
    <property type="nucleotide sequence ID" value="NZ_CP049056.1"/>
</dbReference>
<evidence type="ECO:0000259" key="15">
    <source>
        <dbReference type="PROSITE" id="PS50109"/>
    </source>
</evidence>
<dbReference type="PIRSF" id="PIRSF037532">
    <property type="entry name" value="STHK_NtrY"/>
    <property type="match status" value="1"/>
</dbReference>
<dbReference type="InterPro" id="IPR003594">
    <property type="entry name" value="HATPase_dom"/>
</dbReference>
<dbReference type="Gene3D" id="1.10.287.130">
    <property type="match status" value="1"/>
</dbReference>
<evidence type="ECO:0000256" key="11">
    <source>
        <dbReference type="ARBA" id="ARBA00022989"/>
    </source>
</evidence>
<evidence type="ECO:0000313" key="17">
    <source>
        <dbReference type="EMBL" id="QIE54464.1"/>
    </source>
</evidence>
<accession>A0A7L5BX43</accession>
<dbReference type="SUPFAM" id="SSF55874">
    <property type="entry name" value="ATPase domain of HSP90 chaperone/DNA topoisomerase II/histidine kinase"/>
    <property type="match status" value="1"/>
</dbReference>
<dbReference type="EMBL" id="CP049056">
    <property type="protein sequence ID" value="QIE54464.1"/>
    <property type="molecule type" value="Genomic_DNA"/>
</dbReference>
<dbReference type="InterPro" id="IPR003660">
    <property type="entry name" value="HAMP_dom"/>
</dbReference>